<keyword evidence="2" id="KW-1185">Reference proteome</keyword>
<accession>A0A7S6HV34</accession>
<dbReference type="Proteomes" id="UP000594702">
    <property type="component" value="Segment"/>
</dbReference>
<protein>
    <submittedName>
        <fullName evidence="1">Uncharacterized protein</fullName>
    </submittedName>
</protein>
<dbReference type="EMBL" id="MT740314">
    <property type="protein sequence ID" value="QOC67754.1"/>
    <property type="molecule type" value="Genomic_DNA"/>
</dbReference>
<organism evidence="1 2">
    <name type="scientific">Escherichia phage JEP1</name>
    <dbReference type="NCBI Taxonomy" id="2759218"/>
    <lineage>
        <taxon>Viruses</taxon>
        <taxon>Duplodnaviria</taxon>
        <taxon>Heunggongvirae</taxon>
        <taxon>Uroviricota</taxon>
        <taxon>Caudoviricetes</taxon>
        <taxon>Vequintavirinae</taxon>
        <taxon>Vequintavirus</taxon>
        <taxon>Vequintavirus JEP1</taxon>
    </lineage>
</organism>
<reference evidence="1 2" key="1">
    <citation type="submission" date="2020-07" db="EMBL/GenBank/DDBJ databases">
        <authorList>
            <person name="Kim J."/>
            <person name="Ryu S."/>
            <person name="Jeon B."/>
        </authorList>
    </citation>
    <scope>NUCLEOTIDE SEQUENCE [LARGE SCALE GENOMIC DNA]</scope>
</reference>
<name>A0A7S6HV34_9CAUD</name>
<proteinExistence type="predicted"/>
<sequence length="58" mass="6997">MITHRDNFEMFTKNVDTLADLCYAVYTNNYFMQVLTIPLFYGWNKYLAGYRLVSVRKF</sequence>
<gene>
    <name evidence="1" type="ORF">JEP1_128</name>
</gene>
<evidence type="ECO:0000313" key="1">
    <source>
        <dbReference type="EMBL" id="QOC67754.1"/>
    </source>
</evidence>
<evidence type="ECO:0000313" key="2">
    <source>
        <dbReference type="Proteomes" id="UP000594702"/>
    </source>
</evidence>